<gene>
    <name evidence="2" type="ordered locus">VIT_12s0057g01150</name>
</gene>
<dbReference type="InterPro" id="IPR050154">
    <property type="entry name" value="UbiB_kinase"/>
</dbReference>
<sequence>MPLFLLFQDLFAIATNQPIHFSSTITFVLKAFSTLEGIGYSLDPDFSFEKIVAPYAQEFLYIQQERRTGPQLVHEIMKQVDDPEPTPCHCLIVSRG</sequence>
<dbReference type="eggNOG" id="KOG1235">
    <property type="taxonomic scope" value="Eukaryota"/>
</dbReference>
<dbReference type="InParanoid" id="D7TD84"/>
<comment type="similarity">
    <text evidence="1">Belongs to the protein kinase superfamily. ADCK protein kinase family.</text>
</comment>
<accession>D7TD84</accession>
<organism evidence="2 3">
    <name type="scientific">Vitis vinifera</name>
    <name type="common">Grape</name>
    <dbReference type="NCBI Taxonomy" id="29760"/>
    <lineage>
        <taxon>Eukaryota</taxon>
        <taxon>Viridiplantae</taxon>
        <taxon>Streptophyta</taxon>
        <taxon>Embryophyta</taxon>
        <taxon>Tracheophyta</taxon>
        <taxon>Spermatophyta</taxon>
        <taxon>Magnoliopsida</taxon>
        <taxon>eudicotyledons</taxon>
        <taxon>Gunneridae</taxon>
        <taxon>Pentapetalae</taxon>
        <taxon>rosids</taxon>
        <taxon>Vitales</taxon>
        <taxon>Vitaceae</taxon>
        <taxon>Viteae</taxon>
        <taxon>Vitis</taxon>
    </lineage>
</organism>
<proteinExistence type="inferred from homology"/>
<dbReference type="PANTHER" id="PTHR10566:SF113">
    <property type="entry name" value="PROTEIN ACTIVITY OF BC1 COMPLEX KINASE 7, CHLOROPLASTIC"/>
    <property type="match status" value="1"/>
</dbReference>
<evidence type="ECO:0000313" key="3">
    <source>
        <dbReference type="Proteomes" id="UP000009183"/>
    </source>
</evidence>
<dbReference type="PANTHER" id="PTHR10566">
    <property type="entry name" value="CHAPERONE-ACTIVITY OF BC1 COMPLEX CABC1 -RELATED"/>
    <property type="match status" value="1"/>
</dbReference>
<dbReference type="HOGENOM" id="CLU_2363900_0_0_1"/>
<dbReference type="Proteomes" id="UP000009183">
    <property type="component" value="Chromosome 12"/>
</dbReference>
<dbReference type="OMA" id="IVAPYAQ"/>
<dbReference type="PaxDb" id="29760-VIT_12s0057g01150.t01"/>
<dbReference type="EMBL" id="FN595759">
    <property type="protein sequence ID" value="CBI28457.3"/>
    <property type="molecule type" value="Genomic_DNA"/>
</dbReference>
<name>D7TD84_VITVI</name>
<reference evidence="3" key="1">
    <citation type="journal article" date="2007" name="Nature">
        <title>The grapevine genome sequence suggests ancestral hexaploidization in major angiosperm phyla.</title>
        <authorList>
            <consortium name="The French-Italian Public Consortium for Grapevine Genome Characterization."/>
            <person name="Jaillon O."/>
            <person name="Aury J.-M."/>
            <person name="Noel B."/>
            <person name="Policriti A."/>
            <person name="Clepet C."/>
            <person name="Casagrande A."/>
            <person name="Choisne N."/>
            <person name="Aubourg S."/>
            <person name="Vitulo N."/>
            <person name="Jubin C."/>
            <person name="Vezzi A."/>
            <person name="Legeai F."/>
            <person name="Hugueney P."/>
            <person name="Dasilva C."/>
            <person name="Horner D."/>
            <person name="Mica E."/>
            <person name="Jublot D."/>
            <person name="Poulain J."/>
            <person name="Bruyere C."/>
            <person name="Billault A."/>
            <person name="Segurens B."/>
            <person name="Gouyvenoux M."/>
            <person name="Ugarte E."/>
            <person name="Cattonaro F."/>
            <person name="Anthouard V."/>
            <person name="Vico V."/>
            <person name="Del Fabbro C."/>
            <person name="Alaux M."/>
            <person name="Di Gaspero G."/>
            <person name="Dumas V."/>
            <person name="Felice N."/>
            <person name="Paillard S."/>
            <person name="Juman I."/>
            <person name="Moroldo M."/>
            <person name="Scalabrin S."/>
            <person name="Canaguier A."/>
            <person name="Le Clainche I."/>
            <person name="Malacrida G."/>
            <person name="Durand E."/>
            <person name="Pesole G."/>
            <person name="Laucou V."/>
            <person name="Chatelet P."/>
            <person name="Merdinoglu D."/>
            <person name="Delledonne M."/>
            <person name="Pezzotti M."/>
            <person name="Lecharny A."/>
            <person name="Scarpelli C."/>
            <person name="Artiguenave F."/>
            <person name="Pe M.E."/>
            <person name="Valle G."/>
            <person name="Morgante M."/>
            <person name="Caboche M."/>
            <person name="Adam-Blondon A.-F."/>
            <person name="Weissenbach J."/>
            <person name="Quetier F."/>
            <person name="Wincker P."/>
        </authorList>
    </citation>
    <scope>NUCLEOTIDE SEQUENCE [LARGE SCALE GENOMIC DNA]</scope>
    <source>
        <strain evidence="3">cv. Pinot noir / PN40024</strain>
    </source>
</reference>
<evidence type="ECO:0000256" key="1">
    <source>
        <dbReference type="ARBA" id="ARBA00009670"/>
    </source>
</evidence>
<dbReference type="STRING" id="29760.D7TD84"/>
<evidence type="ECO:0000313" key="2">
    <source>
        <dbReference type="EMBL" id="CBI28457.3"/>
    </source>
</evidence>
<dbReference type="AlphaFoldDB" id="D7TD84"/>
<protein>
    <submittedName>
        <fullName evidence="2">Uncharacterized protein</fullName>
    </submittedName>
</protein>
<keyword evidence="3" id="KW-1185">Reference proteome</keyword>